<dbReference type="SUPFAM" id="SSF53098">
    <property type="entry name" value="Ribonuclease H-like"/>
    <property type="match status" value="1"/>
</dbReference>
<evidence type="ECO:0000313" key="5">
    <source>
        <dbReference type="EMBL" id="OLP88968.1"/>
    </source>
</evidence>
<dbReference type="PANTHER" id="PTHR46980">
    <property type="entry name" value="TRICALBIN-1-RELATED"/>
    <property type="match status" value="1"/>
</dbReference>
<evidence type="ECO:0000313" key="6">
    <source>
        <dbReference type="Proteomes" id="UP000186817"/>
    </source>
</evidence>
<dbReference type="PROSITE" id="PS50004">
    <property type="entry name" value="C2"/>
    <property type="match status" value="1"/>
</dbReference>
<evidence type="ECO:0000259" key="3">
    <source>
        <dbReference type="PROSITE" id="PS50004"/>
    </source>
</evidence>
<dbReference type="Proteomes" id="UP000186817">
    <property type="component" value="Unassembled WGS sequence"/>
</dbReference>
<feature type="compositionally biased region" description="Basic and acidic residues" evidence="2">
    <location>
        <begin position="761"/>
        <end position="770"/>
    </location>
</feature>
<dbReference type="GO" id="GO:0015074">
    <property type="term" value="P:DNA integration"/>
    <property type="evidence" value="ECO:0007669"/>
    <property type="project" value="InterPro"/>
</dbReference>
<dbReference type="InterPro" id="IPR001584">
    <property type="entry name" value="Integrase_cat-core"/>
</dbReference>
<feature type="compositionally biased region" description="Basic and acidic residues" evidence="2">
    <location>
        <begin position="1013"/>
        <end position="1027"/>
    </location>
</feature>
<feature type="domain" description="Integrase catalytic" evidence="4">
    <location>
        <begin position="2268"/>
        <end position="2429"/>
    </location>
</feature>
<keyword evidence="6" id="KW-1185">Reference proteome</keyword>
<feature type="compositionally biased region" description="Acidic residues" evidence="2">
    <location>
        <begin position="733"/>
        <end position="760"/>
    </location>
</feature>
<name>A0A1Q9D1C5_SYMMI</name>
<protein>
    <recommendedName>
        <fullName evidence="7">C2 domain-containing protein</fullName>
    </recommendedName>
</protein>
<dbReference type="SUPFAM" id="SSF49562">
    <property type="entry name" value="C2 domain (Calcium/lipid-binding domain, CaLB)"/>
    <property type="match status" value="1"/>
</dbReference>
<proteinExistence type="predicted"/>
<feature type="domain" description="C2" evidence="3">
    <location>
        <begin position="815"/>
        <end position="1000"/>
    </location>
</feature>
<dbReference type="InterPro" id="IPR052455">
    <property type="entry name" value="Tricalbin_domain"/>
</dbReference>
<dbReference type="GO" id="GO:0003676">
    <property type="term" value="F:nucleic acid binding"/>
    <property type="evidence" value="ECO:0007669"/>
    <property type="project" value="InterPro"/>
</dbReference>
<comment type="caution">
    <text evidence="5">The sequence shown here is derived from an EMBL/GenBank/DDBJ whole genome shotgun (WGS) entry which is preliminary data.</text>
</comment>
<accession>A0A1Q9D1C5</accession>
<feature type="region of interest" description="Disordered" evidence="2">
    <location>
        <begin position="2239"/>
        <end position="2265"/>
    </location>
</feature>
<dbReference type="OrthoDB" id="412233at2759"/>
<dbReference type="PANTHER" id="PTHR46980:SF1">
    <property type="entry name" value="TRICALBIN-3"/>
    <property type="match status" value="1"/>
</dbReference>
<reference evidence="5 6" key="1">
    <citation type="submission" date="2016-02" db="EMBL/GenBank/DDBJ databases">
        <title>Genome analysis of coral dinoflagellate symbionts highlights evolutionary adaptations to a symbiotic lifestyle.</title>
        <authorList>
            <person name="Aranda M."/>
            <person name="Li Y."/>
            <person name="Liew Y.J."/>
            <person name="Baumgarten S."/>
            <person name="Simakov O."/>
            <person name="Wilson M."/>
            <person name="Piel J."/>
            <person name="Ashoor H."/>
            <person name="Bougouffa S."/>
            <person name="Bajic V.B."/>
            <person name="Ryu T."/>
            <person name="Ravasi T."/>
            <person name="Bayer T."/>
            <person name="Micklem G."/>
            <person name="Kim H."/>
            <person name="Bhak J."/>
            <person name="Lajeunesse T.C."/>
            <person name="Voolstra C.R."/>
        </authorList>
    </citation>
    <scope>NUCLEOTIDE SEQUENCE [LARGE SCALE GENOMIC DNA]</scope>
    <source>
        <strain evidence="5 6">CCMP2467</strain>
    </source>
</reference>
<feature type="region of interest" description="Disordered" evidence="2">
    <location>
        <begin position="722"/>
        <end position="788"/>
    </location>
</feature>
<feature type="region of interest" description="Disordered" evidence="2">
    <location>
        <begin position="1"/>
        <end position="24"/>
    </location>
</feature>
<sequence>MVEHSGLVDKTVGPTKHPISHPVPIKAQPGGIVEPAMLDRAGWMIVVQKVLGISPDKAQSQGDPVSQNVWQKWSPVIWDRFNLDPMEKKMSILEFFMGLICCSKGTVSDKAIALFHLYAFHGQELKVPHINPISRATGIIIERNEGKSQEDAQFLRAPSDEEVKTMALHLKVWVYALGASRQDEKMIGEVFVPSLVPYVTTSLVGGTVGSDPKTFTIWGPEKQMPPGFSREQDPSLLTEHGVRPHVGDMLLDLKWMPVSASQPEVGQLGITLISVKLDNLDAPETKNPRVEVVTYTETNFTEVRLPRWDPRSTMRKISHQLAMAPAVTEHVQFDRTMRREPSTGRLFKKVNSGDHGWNNQEKVWKWAPQYGQQYSAERTTFRKAVCERAVVSSTGNTKPNLITMHACRLITAGILTRSLQPVTHRQCIQIAENVFSRCQAVPGILDAILIEGDCTGASESLVKAKEEFAEQGKNWTDVKKNMIVAHELHVAMTGFGLDMFTPDSNREVGKALQLSMLEIPDPYPEQPKTLWLRYCRAGDGQRFNARIPVDSDGLLRGGEVRFDMNAASPSEAEAAQVQLHLTKQEFVNCLMSSSLLSESLRQLSTTDNNSDYVPPATSIRLDVTIADPTKEAADADLMDTLNIRQAVVLEIWDSDMGKTDDFLGECWLPPLGSLTEATKRYVLPVQNAEMGMSRKHNKKFSKMNCEGYLTVEASWIFPSEKAPPLQEQQEQQQEQEEQQQQEEAQAEEEEKEEEEQEQEQEQERKRERSGSKGTGNDNDNFNNSRGDSINSIRLYQHSATNDNINTEDDGNLYSDKEGATMEQRVKREEMLHTGKLKLKIVKAEGLRGADRSYRREGSDPYVCMYVKNEAIGASDKASIPPGFDEEGWHVTALRRHECYWTTNTKKATRNPEWNEEKDFTLRTGGFERRTKQAFHLDITSGQARRHQDDYYTAVLGTKEELRLRFGDDDKNSKEPKIGYASDVVMYMADNMQQFKEKLSYACKVLAKQLLEQERQEKQKDPNADKKQAYKTRRKHVNQLEAAARDMSYRHSCMVFVPTKRLRELAQRGREGWTSYEYKRLYAVEEQDPSSWQPLDNVCTFSHYASLYSFGRTNAQRLKVADSQDIARLNNNRYRLYEKQQKQYLESLADTNTAEKCFGFAKFHHPSDVSSEEWRPALIDRSETVATSKRKYKVSYVFSPYVAVSADSREQEEVDEECVLLAPSKPKIRDVVHVEHKELLARAKLMKDQGVPEEEIVRQLNADLKKSFEKAKEANEDGAAMTAPPMISLADVQDALKRAKESHNTWKVSGTPLRTKRTPPWMAVSETVHGRAQIQRERQKASTWPPGCKGDEGKISSFLRAQDVLTDVGSDTWEFGPRSIWSFTLDQVETILRRRRQQFMAASAEEHVQHALQVMSPSATATQELLRGDAEATHGSVGGLVNGVTAAALQDGTPDSGIQAGTVSPLNSGGVVATQEQVNVPMNEAIHAVVPGQGQTPPTTSVALEDGSMHSVSASVQQGSSSLTVVRWITRLNEIFLSIKGGFLVQKLEEMRSSIIYELKECGCLKQHGVTNDSSIKAILEDFSTGVMNDLNLKDLPEDFSMRGTSDLSLKDLPEDFGMRGTSDLSLKDLLEDFGVRVMRDLNVRVIFKSLNILRACPGLEVNVVMHLLVLQVQLDKLDKRSTDEAPEQCKPGTTTLPPLPAPSGNESAVALQDWLEVIDGPLRDISDSSSWWWDSVKKRACDSYRVWVSSGPYERLAHKPPTAEDLEKGKFSRLSARTAGMLLQAMAETVRAEMVARSITRSPVALLFRLYTMYQPGSESEKAYILQYLVTPPKAQTAVEMVATLRQRERMLLRADNLSIAKPDPSLLVRGLNALVGDVWAKDRDVTFRTQLVKSRLGDYQSCEGIADNFNDHIYCKCANGKFVHSFEGVSKKNRCYTCGAEGLQRLLDELKLEALSVKNEAVELRRARRTPLDVRVEEGVPTLIDSGATHILRQPRDGAEMASATRVSVTLANDEKRDLLQAESGAILSTSAETQPILPMAELVSAGCEISWKKGNFKVVHPVWGELKTTIRGGCPELAQEQAARLVNEIEDKKLKELKDGVSLLKSKLEHLVHEEKLPWTTYVERYLEGGLAKDLWKALQGNANGKGTSFIRGWKASEFVKVTGMRESELNLGEFGDQHVALGGSMKAMTPEKWKAAKMKYLLVAKFTIPESYVTGEFEPTGSDPLDEEVGSKDLFDEEDKVSSGGDDGLTVGASGEDRDPGEAVVEHEPLDAEEEPEEADTGAGVGSIPLDVKAPKATYLLFAEPLLNDKGATIASAIQSIVLYLQSLNIPVLRFHSDRAAQLTARPLVQWLHQQAIRTSTSAPGVPQGNGAAESAVKELKLRTRKTLSTSGLEKPFWPVAAKAVASMQRARVLRQVPKMIASFGSKVLVKKRRYAASGALIRLEFEERWSEGLYLGLSDQVADGHLVYVDGTFTHTRSVRDKAKLVDAKEHQPDEDREPLVLEDDQDPPSRRLRIYGKSVPRMAALGGPSPDLEYHDGDPDGRGDDVSERVVVAPRVAVRDGKLVLEHYDDDLPSDQEKIRDPEVYAQLVLKQGLKVDESVVEHLFELLPGQRISRKIDDCEHAGSPPKAWASGVYRHGGVLGVRNSTKDYPLATKVVNLFIQEKLGEQACWSTFSLHRNLNVKKHRDSHNARDKVSYLIPISDFKDGGLWVQLKADEEAEKEDIVILDGERGHVKSFQSEERNKQVIPFDPRRWHATRQWSGNRLVLAVYNVRGLEKINSFDKEIVERLGFQLSRDSSIIEAPKIRKLLGNEGGESQQPQRMEVELEPMEAFMHIRMTEEEWNTTSARYGANHYIAGMAARMVFVDDDGQELHVGSMIAMTTARVPSFEPGGMSSDWIKASKVYNVVLNIEEMIVLWVHRRVVVHPVESDGPRADGGDPPIPEMDFRGGIPRLAMMCAQEANDLMKFVEVGEDEISEEEDVRMMKASPENIYTPNIENIVSKVSPESPMKVTDTVDPREVLPVVDAWVPAMEAELAALDKMAAIKRYKGPETQRMRKDPNVVIVPSKLVFTIKPGLEPGKIRRKVRCVACGNFSGESAEELGDVYSAGATIDLVRICLAEMNAHPGWIAATDDIKTAFLRAPIPELPNRRRYAMEAPKECYNREGEMALSKWWRNEDSTVRFLGLELSWMVTGFSKVPFMKEWATDEIPENVDTSPALIKEAQQRCGEILWTTQRTRPDAAYAAMMMARLTTRWPERAIQIAKKILCYYNATKDAAFIVKPQQEARLVLYTDASHSPAGTTSISGYLVDPWYFGREWQFAGERQTKVGQPSAAQKRN</sequence>
<feature type="region of interest" description="Disordered" evidence="2">
    <location>
        <begin position="2526"/>
        <end position="2551"/>
    </location>
</feature>
<evidence type="ECO:0000259" key="4">
    <source>
        <dbReference type="PROSITE" id="PS50994"/>
    </source>
</evidence>
<evidence type="ECO:0000256" key="1">
    <source>
        <dbReference type="SAM" id="Coils"/>
    </source>
</evidence>
<organism evidence="5 6">
    <name type="scientific">Symbiodinium microadriaticum</name>
    <name type="common">Dinoflagellate</name>
    <name type="synonym">Zooxanthella microadriatica</name>
    <dbReference type="NCBI Taxonomy" id="2951"/>
    <lineage>
        <taxon>Eukaryota</taxon>
        <taxon>Sar</taxon>
        <taxon>Alveolata</taxon>
        <taxon>Dinophyceae</taxon>
        <taxon>Suessiales</taxon>
        <taxon>Symbiodiniaceae</taxon>
        <taxon>Symbiodinium</taxon>
    </lineage>
</organism>
<feature type="region of interest" description="Disordered" evidence="2">
    <location>
        <begin position="1013"/>
        <end position="1033"/>
    </location>
</feature>
<dbReference type="PROSITE" id="PS50994">
    <property type="entry name" value="INTEGRASE"/>
    <property type="match status" value="1"/>
</dbReference>
<dbReference type="Pfam" id="PF00168">
    <property type="entry name" value="C2"/>
    <property type="match status" value="2"/>
</dbReference>
<dbReference type="InterPro" id="IPR012337">
    <property type="entry name" value="RNaseH-like_sf"/>
</dbReference>
<dbReference type="EMBL" id="LSRX01000785">
    <property type="protein sequence ID" value="OLP88968.1"/>
    <property type="molecule type" value="Genomic_DNA"/>
</dbReference>
<evidence type="ECO:0008006" key="7">
    <source>
        <dbReference type="Google" id="ProtNLM"/>
    </source>
</evidence>
<dbReference type="Gene3D" id="2.60.40.150">
    <property type="entry name" value="C2 domain"/>
    <property type="match status" value="2"/>
</dbReference>
<feature type="coiled-coil region" evidence="1">
    <location>
        <begin position="1941"/>
        <end position="1968"/>
    </location>
</feature>
<dbReference type="InterPro" id="IPR036397">
    <property type="entry name" value="RNaseH_sf"/>
</dbReference>
<feature type="compositionally biased region" description="Basic and acidic residues" evidence="2">
    <location>
        <begin position="2537"/>
        <end position="2551"/>
    </location>
</feature>
<feature type="compositionally biased region" description="Polar residues" evidence="2">
    <location>
        <begin position="774"/>
        <end position="788"/>
    </location>
</feature>
<feature type="region of interest" description="Disordered" evidence="2">
    <location>
        <begin position="1681"/>
        <end position="1702"/>
    </location>
</feature>
<dbReference type="InterPro" id="IPR000008">
    <property type="entry name" value="C2_dom"/>
</dbReference>
<dbReference type="Gene3D" id="3.30.420.10">
    <property type="entry name" value="Ribonuclease H-like superfamily/Ribonuclease H"/>
    <property type="match status" value="1"/>
</dbReference>
<feature type="compositionally biased region" description="Basic and acidic residues" evidence="2">
    <location>
        <begin position="2489"/>
        <end position="2504"/>
    </location>
</feature>
<feature type="region of interest" description="Disordered" evidence="2">
    <location>
        <begin position="2489"/>
        <end position="2514"/>
    </location>
</feature>
<keyword evidence="1" id="KW-0175">Coiled coil</keyword>
<dbReference type="InterPro" id="IPR035892">
    <property type="entry name" value="C2_domain_sf"/>
</dbReference>
<gene>
    <name evidence="5" type="ORF">AK812_SmicGene29611</name>
</gene>
<evidence type="ECO:0000256" key="2">
    <source>
        <dbReference type="SAM" id="MobiDB-lite"/>
    </source>
</evidence>
<dbReference type="SMART" id="SM00239">
    <property type="entry name" value="C2"/>
    <property type="match status" value="1"/>
</dbReference>